<keyword evidence="2" id="KW-0812">Transmembrane</keyword>
<gene>
    <name evidence="3" type="ORF">DI555_02305</name>
</gene>
<feature type="coiled-coil region" evidence="1">
    <location>
        <begin position="54"/>
        <end position="88"/>
    </location>
</feature>
<reference evidence="3 4" key="1">
    <citation type="submission" date="2017-08" db="EMBL/GenBank/DDBJ databases">
        <title>Infants hospitalized years apart are colonized by the same room-sourced microbial strains.</title>
        <authorList>
            <person name="Brooks B."/>
            <person name="Olm M.R."/>
            <person name="Firek B.A."/>
            <person name="Baker R."/>
            <person name="Thomas B.C."/>
            <person name="Morowitz M.J."/>
            <person name="Banfield J.F."/>
        </authorList>
    </citation>
    <scope>NUCLEOTIDE SEQUENCE [LARGE SCALE GENOMIC DNA]</scope>
    <source>
        <strain evidence="3">S2_005_002_R2_33</strain>
    </source>
</reference>
<dbReference type="Proteomes" id="UP000249082">
    <property type="component" value="Unassembled WGS sequence"/>
</dbReference>
<dbReference type="AlphaFoldDB" id="A0A2W5NTS9"/>
<feature type="transmembrane region" description="Helical" evidence="2">
    <location>
        <begin position="33"/>
        <end position="54"/>
    </location>
</feature>
<proteinExistence type="predicted"/>
<accession>A0A2W5NTS9</accession>
<name>A0A2W5NTS9_9SPHN</name>
<evidence type="ECO:0000313" key="3">
    <source>
        <dbReference type="EMBL" id="PZQ56981.1"/>
    </source>
</evidence>
<keyword evidence="2" id="KW-0472">Membrane</keyword>
<keyword evidence="2" id="KW-1133">Transmembrane helix</keyword>
<dbReference type="EMBL" id="QFPX01000002">
    <property type="protein sequence ID" value="PZQ56981.1"/>
    <property type="molecule type" value="Genomic_DNA"/>
</dbReference>
<evidence type="ECO:0000256" key="2">
    <source>
        <dbReference type="SAM" id="Phobius"/>
    </source>
</evidence>
<evidence type="ECO:0000313" key="4">
    <source>
        <dbReference type="Proteomes" id="UP000249082"/>
    </source>
</evidence>
<sequence>MKRLEPLQAVLLCGAVGVLAIPAAVCFGADKGSVAIAGVGALGQVVVAVLLYYLTREQLDHARTESEYRKIEQRMAKQERRIDAMRRVQATFANGKTGIGKTKCDEDQIERLDRLRDDMRHTFVQPVSEDFNKMVEAAKAASQAVIGDSDYLAKIATFSEKGQAVYSAMKGQIDEVDRHIADMHSALEKL</sequence>
<organism evidence="3 4">
    <name type="scientific">Novosphingobium pentaromativorans</name>
    <dbReference type="NCBI Taxonomy" id="205844"/>
    <lineage>
        <taxon>Bacteria</taxon>
        <taxon>Pseudomonadati</taxon>
        <taxon>Pseudomonadota</taxon>
        <taxon>Alphaproteobacteria</taxon>
        <taxon>Sphingomonadales</taxon>
        <taxon>Sphingomonadaceae</taxon>
        <taxon>Novosphingobium</taxon>
    </lineage>
</organism>
<keyword evidence="1" id="KW-0175">Coiled coil</keyword>
<evidence type="ECO:0000256" key="1">
    <source>
        <dbReference type="SAM" id="Coils"/>
    </source>
</evidence>
<protein>
    <submittedName>
        <fullName evidence="3">Uncharacterized protein</fullName>
    </submittedName>
</protein>
<comment type="caution">
    <text evidence="3">The sequence shown here is derived from an EMBL/GenBank/DDBJ whole genome shotgun (WGS) entry which is preliminary data.</text>
</comment>